<dbReference type="FunFam" id="2.30.42.10:FF:000028">
    <property type="entry name" value="PDZ domain containing ring finger 4"/>
    <property type="match status" value="1"/>
</dbReference>
<dbReference type="SMART" id="SM00504">
    <property type="entry name" value="Ubox"/>
    <property type="match status" value="1"/>
</dbReference>
<keyword evidence="12" id="KW-1185">Reference proteome</keyword>
<dbReference type="InterPro" id="IPR003613">
    <property type="entry name" value="Ubox_domain"/>
</dbReference>
<dbReference type="SUPFAM" id="SSF50156">
    <property type="entry name" value="PDZ domain-like"/>
    <property type="match status" value="2"/>
</dbReference>
<dbReference type="PROSITE" id="PS51081">
    <property type="entry name" value="ZF_SIAH"/>
    <property type="match status" value="1"/>
</dbReference>
<keyword evidence="3 5" id="KW-0862">Zinc</keyword>
<evidence type="ECO:0000256" key="1">
    <source>
        <dbReference type="ARBA" id="ARBA00022723"/>
    </source>
</evidence>
<evidence type="ECO:0000259" key="7">
    <source>
        <dbReference type="PROSITE" id="PS50089"/>
    </source>
</evidence>
<dbReference type="STRING" id="84645.A0A498N0P0"/>
<keyword evidence="2 5" id="KW-0863">Zinc-finger</keyword>
<sequence length="1178" mass="131376">MGFDLDRFEGPVDPDFICKLCGKVLEDPLSTPCGHVFCAACVLQWLSKVSSCPVQCQKISTKELNHVLPLKNLILKLNIKCDHRERGCNQVMKLQHLSEHAETCEFSPVRCGNEGCDAVLNLKDVASHMRERCEHRAVEVCKNGCGLALSLKERTEDHNCLQALKTHSGLLQTKVLSLEKELKRQSLSSSKRERSLLSKLSALHCELHITALTFQKKITEYKSRIDAVSNSWMPLDKGEETRSLKVTLDRASGSLGFSIIGGRLCEEPEQHGDFSDGIYVSKIVENGAADKAGLRVHDRIIEIFQCPSPSWGVSPVAPPQFFKPWTLPRPSDPSAPPWLHAPSGPLGSVSPQTPPPCSVIDLPSQWLSTPLAMLCPSIPPRLLFPSGSVPAKPPCLPGLVSIVAPPFLDLAVNLPPGPSAKSTTLTPPISVFTLASPAFNSSLPSVSVNGRSLSVATHDQAVEAFQSAKDPIEVQVLRRTAHRTCKSLKPARGMDNSTQTNITLKYLKHIESLAKLPTPSAPCMTMLDSFHSPSQSQRPRRDSPYPSDFHDDEQEDSESRRVEYEEVDLQRKTTQDKLGLVLCYKTDESKTDIYISKIDPEGTVAKDGRVQEGDQIIQINGVDIQSHEEAVKLLTKVEESKNVTLLVARPKSQDVGWLEEDRNNLDDLHMGTLEQQHHKVKEFTASALLQSTNEEDGGTTDTATLLSNQHEKDSGVGRTDESTRNDESSEQDILGDDQNSFCDTLPENHKKFKYNQDTVESGDMHLSNDSFLSVDNGDSGNFLGIPGTACERFRKLLELKSLVNGNSLQGFLEHDTTLYGKRVNVDSDDQEIQMLNEELLNIELKCLNIIQAHRLQAEGDDLQAKKPIAKQVHQDHINIQVDNEGSTSAYNTGESCWSLHPALESDSPDSQRMVAGDKGKVSPMHRRNSTAGCSKHHLSPIQEISPTKSLPGDPEVTNQGKRKQKKNPRKNLLSSLRHSKNTYIPAHAQHYQSYMQLIQQKSAVEYAQSQVSLASLCKNAETTPSESQPKTGWKVKIRSDGTRYITKRPIRDQLLKERALRIREERCSATTDDDAASELKLGRYWNKEERKQQAARAKEQRQRRELIKQCGLESKEKAVTMDDKKEPDIIQLSRKKMMKRRNKRIFDNWMTIQELLTHGTMSTDGTRLYNSFLSVTTV</sequence>
<dbReference type="InterPro" id="IPR001478">
    <property type="entry name" value="PDZ"/>
</dbReference>
<dbReference type="Pfam" id="PF00595">
    <property type="entry name" value="PDZ"/>
    <property type="match status" value="2"/>
</dbReference>
<keyword evidence="4" id="KW-0175">Coiled coil</keyword>
<feature type="domain" description="RING-type" evidence="7">
    <location>
        <begin position="18"/>
        <end position="54"/>
    </location>
</feature>
<dbReference type="SMART" id="SM00228">
    <property type="entry name" value="PDZ"/>
    <property type="match status" value="3"/>
</dbReference>
<feature type="domain" description="PDZ" evidence="8">
    <location>
        <begin position="245"/>
        <end position="303"/>
    </location>
</feature>
<feature type="domain" description="TRAF-type" evidence="9">
    <location>
        <begin position="100"/>
        <end position="145"/>
    </location>
</feature>
<dbReference type="GO" id="GO:0016567">
    <property type="term" value="P:protein ubiquitination"/>
    <property type="evidence" value="ECO:0007669"/>
    <property type="project" value="InterPro"/>
</dbReference>
<dbReference type="PROSITE" id="PS00518">
    <property type="entry name" value="ZF_RING_1"/>
    <property type="match status" value="1"/>
</dbReference>
<keyword evidence="1 5" id="KW-0479">Metal-binding</keyword>
<dbReference type="InterPro" id="IPR001293">
    <property type="entry name" value="Znf_TRAF"/>
</dbReference>
<gene>
    <name evidence="11" type="ORF">ROHU_021553</name>
</gene>
<name>A0A498N0P0_LABRO</name>
<dbReference type="Proteomes" id="UP000290572">
    <property type="component" value="Unassembled WGS sequence"/>
</dbReference>
<dbReference type="InterPro" id="IPR001841">
    <property type="entry name" value="Znf_RING"/>
</dbReference>
<organism evidence="11 12">
    <name type="scientific">Labeo rohita</name>
    <name type="common">Indian major carp</name>
    <name type="synonym">Cyprinus rohita</name>
    <dbReference type="NCBI Taxonomy" id="84645"/>
    <lineage>
        <taxon>Eukaryota</taxon>
        <taxon>Metazoa</taxon>
        <taxon>Chordata</taxon>
        <taxon>Craniata</taxon>
        <taxon>Vertebrata</taxon>
        <taxon>Euteleostomi</taxon>
        <taxon>Actinopterygii</taxon>
        <taxon>Neopterygii</taxon>
        <taxon>Teleostei</taxon>
        <taxon>Ostariophysi</taxon>
        <taxon>Cypriniformes</taxon>
        <taxon>Cyprinidae</taxon>
        <taxon>Labeoninae</taxon>
        <taxon>Labeonini</taxon>
        <taxon>Labeo</taxon>
    </lineage>
</organism>
<dbReference type="SUPFAM" id="SSF57850">
    <property type="entry name" value="RING/U-box"/>
    <property type="match status" value="1"/>
</dbReference>
<dbReference type="SUPFAM" id="SSF49599">
    <property type="entry name" value="TRAF domain-like"/>
    <property type="match status" value="1"/>
</dbReference>
<dbReference type="EMBL" id="QBIY01012379">
    <property type="protein sequence ID" value="RXN25352.1"/>
    <property type="molecule type" value="Genomic_DNA"/>
</dbReference>
<feature type="compositionally biased region" description="Basic and acidic residues" evidence="6">
    <location>
        <begin position="557"/>
        <end position="567"/>
    </location>
</feature>
<dbReference type="FunFam" id="3.30.40.10:FF:000214">
    <property type="entry name" value="E3 ubiquitin-protein ligase PDZRN3 isoform X1"/>
    <property type="match status" value="1"/>
</dbReference>
<feature type="compositionally biased region" description="Basic residues" evidence="6">
    <location>
        <begin position="960"/>
        <end position="969"/>
    </location>
</feature>
<dbReference type="GO" id="GO:0008270">
    <property type="term" value="F:zinc ion binding"/>
    <property type="evidence" value="ECO:0007669"/>
    <property type="project" value="UniProtKB-KW"/>
</dbReference>
<dbReference type="GO" id="GO:0061630">
    <property type="term" value="F:ubiquitin protein ligase activity"/>
    <property type="evidence" value="ECO:0007669"/>
    <property type="project" value="TreeGrafter"/>
</dbReference>
<dbReference type="InterPro" id="IPR013010">
    <property type="entry name" value="Znf_SIAH"/>
</dbReference>
<dbReference type="PROSITE" id="PS50106">
    <property type="entry name" value="PDZ"/>
    <property type="match status" value="2"/>
</dbReference>
<feature type="zinc finger region" description="TRAF-type" evidence="5">
    <location>
        <begin position="100"/>
        <end position="145"/>
    </location>
</feature>
<dbReference type="CDD" id="cd16719">
    <property type="entry name" value="RING-HC_LNX4"/>
    <property type="match status" value="1"/>
</dbReference>
<dbReference type="Pfam" id="PF13923">
    <property type="entry name" value="zf-C3HC4_2"/>
    <property type="match status" value="1"/>
</dbReference>
<evidence type="ECO:0000256" key="3">
    <source>
        <dbReference type="ARBA" id="ARBA00022833"/>
    </source>
</evidence>
<dbReference type="InterPro" id="IPR017907">
    <property type="entry name" value="Znf_RING_CS"/>
</dbReference>
<dbReference type="Gene3D" id="2.30.42.10">
    <property type="match status" value="2"/>
</dbReference>
<evidence type="ECO:0000256" key="6">
    <source>
        <dbReference type="SAM" id="MobiDB-lite"/>
    </source>
</evidence>
<feature type="compositionally biased region" description="Basic and acidic residues" evidence="6">
    <location>
        <begin position="709"/>
        <end position="727"/>
    </location>
</feature>
<dbReference type="AlphaFoldDB" id="A0A498N0P0"/>
<protein>
    <submittedName>
        <fullName evidence="11">E3 ubiquitin-ligase PDZRN3-like protein</fullName>
    </submittedName>
</protein>
<dbReference type="InterPro" id="IPR036034">
    <property type="entry name" value="PDZ_sf"/>
</dbReference>
<dbReference type="Gene3D" id="3.30.40.10">
    <property type="entry name" value="Zinc/RING finger domain, C3HC4 (zinc finger)"/>
    <property type="match status" value="2"/>
</dbReference>
<feature type="region of interest" description="Disordered" evidence="6">
    <location>
        <begin position="524"/>
        <end position="567"/>
    </location>
</feature>
<dbReference type="InterPro" id="IPR013083">
    <property type="entry name" value="Znf_RING/FYVE/PHD"/>
</dbReference>
<reference evidence="11 12" key="1">
    <citation type="submission" date="2018-03" db="EMBL/GenBank/DDBJ databases">
        <title>Draft genome sequence of Rohu Carp (Labeo rohita).</title>
        <authorList>
            <person name="Das P."/>
            <person name="Kushwaha B."/>
            <person name="Joshi C.G."/>
            <person name="Kumar D."/>
            <person name="Nagpure N.S."/>
            <person name="Sahoo L."/>
            <person name="Das S.P."/>
            <person name="Bit A."/>
            <person name="Patnaik S."/>
            <person name="Meher P.K."/>
            <person name="Jayasankar P."/>
            <person name="Koringa P.G."/>
            <person name="Patel N.V."/>
            <person name="Hinsu A.T."/>
            <person name="Kumar R."/>
            <person name="Pandey M."/>
            <person name="Agarwal S."/>
            <person name="Srivastava S."/>
            <person name="Singh M."/>
            <person name="Iquebal M.A."/>
            <person name="Jaiswal S."/>
            <person name="Angadi U.B."/>
            <person name="Kumar N."/>
            <person name="Raza M."/>
            <person name="Shah T.M."/>
            <person name="Rai A."/>
            <person name="Jena J.K."/>
        </authorList>
    </citation>
    <scope>NUCLEOTIDE SEQUENCE [LARGE SCALE GENOMIC DNA]</scope>
    <source>
        <strain evidence="11">DASCIFA01</strain>
        <tissue evidence="11">Testis</tissue>
    </source>
</reference>
<feature type="domain" description="PDZ" evidence="8">
    <location>
        <begin position="566"/>
        <end position="649"/>
    </location>
</feature>
<dbReference type="CDD" id="cd06716">
    <property type="entry name" value="PDZ2-PDZRN4-like"/>
    <property type="match status" value="1"/>
</dbReference>
<feature type="region of interest" description="Disordered" evidence="6">
    <location>
        <begin position="901"/>
        <end position="975"/>
    </location>
</feature>
<dbReference type="PROSITE" id="PS50089">
    <property type="entry name" value="ZF_RING_2"/>
    <property type="match status" value="1"/>
</dbReference>
<evidence type="ECO:0000259" key="9">
    <source>
        <dbReference type="PROSITE" id="PS50145"/>
    </source>
</evidence>
<feature type="region of interest" description="Disordered" evidence="6">
    <location>
        <begin position="692"/>
        <end position="740"/>
    </location>
</feature>
<comment type="caution">
    <text evidence="11">The sequence shown here is derived from an EMBL/GenBank/DDBJ whole genome shotgun (WGS) entry which is preliminary data.</text>
</comment>
<dbReference type="SMART" id="SM00184">
    <property type="entry name" value="RING"/>
    <property type="match status" value="1"/>
</dbReference>
<dbReference type="PANTHER" id="PTHR15545">
    <property type="entry name" value="PDZ DOMAIN CONTAINING RING FINGER PROTEIN 3, 4"/>
    <property type="match status" value="1"/>
</dbReference>
<evidence type="ECO:0000313" key="12">
    <source>
        <dbReference type="Proteomes" id="UP000290572"/>
    </source>
</evidence>
<evidence type="ECO:0000256" key="2">
    <source>
        <dbReference type="ARBA" id="ARBA00022771"/>
    </source>
</evidence>
<evidence type="ECO:0000259" key="10">
    <source>
        <dbReference type="PROSITE" id="PS51081"/>
    </source>
</evidence>
<evidence type="ECO:0000256" key="4">
    <source>
        <dbReference type="ARBA" id="ARBA00023054"/>
    </source>
</evidence>
<dbReference type="GO" id="GO:0016874">
    <property type="term" value="F:ligase activity"/>
    <property type="evidence" value="ECO:0007669"/>
    <property type="project" value="UniProtKB-KW"/>
</dbReference>
<accession>A0A498N0P0</accession>
<dbReference type="InterPro" id="IPR051971">
    <property type="entry name" value="E3_ubiquitin-PDZ_ligase"/>
</dbReference>
<feature type="domain" description="SIAH-type" evidence="10">
    <location>
        <begin position="76"/>
        <end position="134"/>
    </location>
</feature>
<evidence type="ECO:0000256" key="5">
    <source>
        <dbReference type="PROSITE-ProRule" id="PRU00207"/>
    </source>
</evidence>
<evidence type="ECO:0000313" key="11">
    <source>
        <dbReference type="EMBL" id="RXN25352.1"/>
    </source>
</evidence>
<feature type="compositionally biased region" description="Polar residues" evidence="6">
    <location>
        <begin position="699"/>
        <end position="708"/>
    </location>
</feature>
<evidence type="ECO:0000259" key="8">
    <source>
        <dbReference type="PROSITE" id="PS50106"/>
    </source>
</evidence>
<feature type="compositionally biased region" description="Basic residues" evidence="6">
    <location>
        <begin position="923"/>
        <end position="938"/>
    </location>
</feature>
<keyword evidence="11" id="KW-0436">Ligase</keyword>
<dbReference type="GO" id="GO:0007528">
    <property type="term" value="P:neuromuscular junction development"/>
    <property type="evidence" value="ECO:0007669"/>
    <property type="project" value="TreeGrafter"/>
</dbReference>
<dbReference type="PANTHER" id="PTHR15545:SF5">
    <property type="entry name" value="E3 UBIQUITIN-PROTEIN LIGASE PDZRN3"/>
    <property type="match status" value="1"/>
</dbReference>
<proteinExistence type="predicted"/>
<dbReference type="PROSITE" id="PS50145">
    <property type="entry name" value="ZF_TRAF"/>
    <property type="match status" value="1"/>
</dbReference>